<evidence type="ECO:0000256" key="2">
    <source>
        <dbReference type="SAM" id="MobiDB-lite"/>
    </source>
</evidence>
<reference evidence="3" key="1">
    <citation type="submission" date="2024-08" db="EMBL/GenBank/DDBJ databases">
        <authorList>
            <person name="Chaddad Z."/>
            <person name="Lamrabet M."/>
            <person name="Bouhnik O."/>
            <person name="Alami S."/>
            <person name="Wipf D."/>
            <person name="Courty P.E."/>
            <person name="Missbah El Idrissi M."/>
        </authorList>
    </citation>
    <scope>NUCLEOTIDE SEQUENCE</scope>
    <source>
        <strain evidence="3">LLZ17</strain>
    </source>
</reference>
<evidence type="ECO:0000313" key="3">
    <source>
        <dbReference type="EMBL" id="XDV60253.1"/>
    </source>
</evidence>
<organism evidence="3">
    <name type="scientific">Bradyrhizobium sp. LLZ17</name>
    <dbReference type="NCBI Taxonomy" id="3239388"/>
    <lineage>
        <taxon>Bacteria</taxon>
        <taxon>Pseudomonadati</taxon>
        <taxon>Pseudomonadota</taxon>
        <taxon>Alphaproteobacteria</taxon>
        <taxon>Hyphomicrobiales</taxon>
        <taxon>Nitrobacteraceae</taxon>
        <taxon>Bradyrhizobium</taxon>
    </lineage>
</organism>
<sequence>MAISDCYFPFCILSAANQPENQDRAAEEAGFKFPSFMVSSLPGGTKMATTRRTRIKDVERADAELAALRDQRARIDARIEALESTRKADLLKLASDILHGLDLSHVPVLTIIARLSALDGVAESSEGVDTARVEEVEKVETFIRFTRNAGSRKRALLERCGLHWHGRDAGWTGVVGSATLAQLRDVFGDKVEKPPLIAPGGASLCAQESDASPLCADEEHDGGASEVDAEVAGTANGDETTDAAGPVLTKAFRGFPPRRPAPQEADKPA</sequence>
<feature type="region of interest" description="Disordered" evidence="2">
    <location>
        <begin position="209"/>
        <end position="269"/>
    </location>
</feature>
<dbReference type="AlphaFoldDB" id="A0AB39XQW9"/>
<protein>
    <submittedName>
        <fullName evidence="3">Uncharacterized protein</fullName>
    </submittedName>
</protein>
<name>A0AB39XQW9_9BRAD</name>
<accession>A0AB39XQW9</accession>
<feature type="coiled-coil region" evidence="1">
    <location>
        <begin position="58"/>
        <end position="85"/>
    </location>
</feature>
<dbReference type="RefSeq" id="WP_369725617.1">
    <property type="nucleotide sequence ID" value="NZ_CP165734.1"/>
</dbReference>
<evidence type="ECO:0000256" key="1">
    <source>
        <dbReference type="SAM" id="Coils"/>
    </source>
</evidence>
<proteinExistence type="predicted"/>
<keyword evidence="1" id="KW-0175">Coiled coil</keyword>
<dbReference type="EMBL" id="CP165734">
    <property type="protein sequence ID" value="XDV60253.1"/>
    <property type="molecule type" value="Genomic_DNA"/>
</dbReference>
<gene>
    <name evidence="3" type="ORF">AB8Z38_13385</name>
</gene>